<gene>
    <name evidence="1" type="ORF">METZ01_LOCUS204748</name>
</gene>
<protein>
    <submittedName>
        <fullName evidence="1">Uncharacterized protein</fullName>
    </submittedName>
</protein>
<dbReference type="AlphaFoldDB" id="A0A382EP01"/>
<accession>A0A382EP01</accession>
<organism evidence="1">
    <name type="scientific">marine metagenome</name>
    <dbReference type="NCBI Taxonomy" id="408172"/>
    <lineage>
        <taxon>unclassified sequences</taxon>
        <taxon>metagenomes</taxon>
        <taxon>ecological metagenomes</taxon>
    </lineage>
</organism>
<feature type="non-terminal residue" evidence="1">
    <location>
        <position position="1"/>
    </location>
</feature>
<dbReference type="EMBL" id="UINC01045298">
    <property type="protein sequence ID" value="SVB51894.1"/>
    <property type="molecule type" value="Genomic_DNA"/>
</dbReference>
<sequence>VEFALFLLTALRHLHRLHQLPVNLACEVKRLAEAG</sequence>
<proteinExistence type="predicted"/>
<name>A0A382EP01_9ZZZZ</name>
<reference evidence="1" key="1">
    <citation type="submission" date="2018-05" db="EMBL/GenBank/DDBJ databases">
        <authorList>
            <person name="Lanie J.A."/>
            <person name="Ng W.-L."/>
            <person name="Kazmierczak K.M."/>
            <person name="Andrzejewski T.M."/>
            <person name="Davidsen T.M."/>
            <person name="Wayne K.J."/>
            <person name="Tettelin H."/>
            <person name="Glass J.I."/>
            <person name="Rusch D."/>
            <person name="Podicherti R."/>
            <person name="Tsui H.-C.T."/>
            <person name="Winkler M.E."/>
        </authorList>
    </citation>
    <scope>NUCLEOTIDE SEQUENCE</scope>
</reference>
<evidence type="ECO:0000313" key="1">
    <source>
        <dbReference type="EMBL" id="SVB51894.1"/>
    </source>
</evidence>